<evidence type="ECO:0000256" key="1">
    <source>
        <dbReference type="ARBA" id="ARBA00004328"/>
    </source>
</evidence>
<dbReference type="RefSeq" id="WP_079725639.1">
    <property type="nucleotide sequence ID" value="NZ_BMCL01000001.1"/>
</dbReference>
<dbReference type="Gene3D" id="3.30.2400.10">
    <property type="entry name" value="Major capsid protein gp5"/>
    <property type="match status" value="1"/>
</dbReference>
<gene>
    <name evidence="4" type="ORF">SAMN06296058_3224</name>
</gene>
<dbReference type="Gene3D" id="3.30.2320.10">
    <property type="entry name" value="hypothetical protein PF0899 domain"/>
    <property type="match status" value="1"/>
</dbReference>
<comment type="subcellular location">
    <subcellularLocation>
        <location evidence="1">Virion</location>
    </subcellularLocation>
</comment>
<evidence type="ECO:0000256" key="2">
    <source>
        <dbReference type="SAM" id="Coils"/>
    </source>
</evidence>
<evidence type="ECO:0000259" key="3">
    <source>
        <dbReference type="Pfam" id="PF05065"/>
    </source>
</evidence>
<dbReference type="NCBIfam" id="TIGR01554">
    <property type="entry name" value="major_cap_HK97"/>
    <property type="match status" value="1"/>
</dbReference>
<feature type="coiled-coil region" evidence="2">
    <location>
        <begin position="9"/>
        <end position="72"/>
    </location>
</feature>
<dbReference type="InterPro" id="IPR054612">
    <property type="entry name" value="Phage_capsid-like_C"/>
</dbReference>
<dbReference type="EMBL" id="FUZV01000002">
    <property type="protein sequence ID" value="SKC80149.1"/>
    <property type="molecule type" value="Genomic_DNA"/>
</dbReference>
<evidence type="ECO:0000313" key="5">
    <source>
        <dbReference type="Proteomes" id="UP000190341"/>
    </source>
</evidence>
<feature type="domain" description="Phage capsid-like C-terminal" evidence="3">
    <location>
        <begin position="197"/>
        <end position="443"/>
    </location>
</feature>
<dbReference type="AlphaFoldDB" id="A0A1T5LX28"/>
<protein>
    <submittedName>
        <fullName evidence="4">Phage major capsid protein, HK97 family</fullName>
    </submittedName>
</protein>
<keyword evidence="2" id="KW-0175">Coiled coil</keyword>
<accession>A0A1T5LX28</accession>
<proteinExistence type="predicted"/>
<sequence length="463" mass="49687">MNSIISRQLESLQRTRDEYAASRQKMLETAEGNQTSLNDAQASEFDGLSKTIKRLDDDIERCKSTLEDMATARPVVPSSFGNQPVEYNGMKNFATARDTQSHDNGIGFARVARCMAIGFLKHQDPVQVARSIYPGDDRVNAAVTKAAVPAASTLSTTWASNLINEGGTPFADFVEYMTPRTVFGQVASSFRKLPFDTPVLVQGSGGTAQWVKEGEAKPLTQWTYTRSKLGPLKVAAIAVATNELLMRASVAGDEYLRDELARSVGRRFDQTLVSTDAAVADESPAGLLNGTTPIVLEGDGTVQGVRCDIAQFMKELVGDNLTVRGAFWIMPETVAIDLSLIANESGNPAFPGITAMGGTLAGLPVFTSQYVPTNSDGSVVALVKGDEIFLGDEGGIQVAVSTEATLQMDNAPTQNSITPTATQGVSMFQTNSVAIRVERFVNWQKRQAGSVVWGYVNWSACGS</sequence>
<dbReference type="Pfam" id="PF05065">
    <property type="entry name" value="Phage_capsid"/>
    <property type="match status" value="1"/>
</dbReference>
<dbReference type="Proteomes" id="UP000190341">
    <property type="component" value="Unassembled WGS sequence"/>
</dbReference>
<dbReference type="OrthoDB" id="9804926at2"/>
<dbReference type="SUPFAM" id="SSF56563">
    <property type="entry name" value="Major capsid protein gp5"/>
    <property type="match status" value="1"/>
</dbReference>
<evidence type="ECO:0000313" key="4">
    <source>
        <dbReference type="EMBL" id="SKC80149.1"/>
    </source>
</evidence>
<organism evidence="4 5">
    <name type="scientific">Pseudoxanthomonas indica</name>
    <dbReference type="NCBI Taxonomy" id="428993"/>
    <lineage>
        <taxon>Bacteria</taxon>
        <taxon>Pseudomonadati</taxon>
        <taxon>Pseudomonadota</taxon>
        <taxon>Gammaproteobacteria</taxon>
        <taxon>Lysobacterales</taxon>
        <taxon>Lysobacteraceae</taxon>
        <taxon>Pseudoxanthomonas</taxon>
    </lineage>
</organism>
<reference evidence="4 5" key="1">
    <citation type="submission" date="2017-02" db="EMBL/GenBank/DDBJ databases">
        <authorList>
            <person name="Peterson S.W."/>
        </authorList>
    </citation>
    <scope>NUCLEOTIDE SEQUENCE [LARGE SCALE GENOMIC DNA]</scope>
    <source>
        <strain evidence="4 5">P15</strain>
    </source>
</reference>
<dbReference type="InterPro" id="IPR024455">
    <property type="entry name" value="Phage_capsid"/>
</dbReference>
<name>A0A1T5LX28_9GAMM</name>
<dbReference type="STRING" id="428993.SAMN06296058_3224"/>
<keyword evidence="5" id="KW-1185">Reference proteome</keyword>